<dbReference type="EMBL" id="CP038013">
    <property type="protein sequence ID" value="QBQ07831.1"/>
    <property type="molecule type" value="Genomic_DNA"/>
</dbReference>
<dbReference type="SUPFAM" id="SSF51445">
    <property type="entry name" value="(Trans)glycosidases"/>
    <property type="match status" value="1"/>
</dbReference>
<dbReference type="Proteomes" id="UP000294309">
    <property type="component" value="Chromosome"/>
</dbReference>
<evidence type="ECO:0000256" key="1">
    <source>
        <dbReference type="ARBA" id="ARBA00010838"/>
    </source>
</evidence>
<dbReference type="PROSITE" id="PS00653">
    <property type="entry name" value="GLYCOSYL_HYDROL_F1_2"/>
    <property type="match status" value="1"/>
</dbReference>
<dbReference type="PANTHER" id="PTHR10353">
    <property type="entry name" value="GLYCOSYL HYDROLASE"/>
    <property type="match status" value="1"/>
</dbReference>
<dbReference type="RefSeq" id="WP_134297615.1">
    <property type="nucleotide sequence ID" value="NZ_CP038013.1"/>
</dbReference>
<dbReference type="OrthoDB" id="391810at2"/>
<accession>A0A4P7AI40</accession>
<dbReference type="GO" id="GO:0008422">
    <property type="term" value="F:beta-glucosidase activity"/>
    <property type="evidence" value="ECO:0007669"/>
    <property type="project" value="TreeGrafter"/>
</dbReference>
<feature type="active site" description="Nucleophile" evidence="4">
    <location>
        <position position="365"/>
    </location>
</feature>
<dbReference type="InterPro" id="IPR001360">
    <property type="entry name" value="Glyco_hydro_1"/>
</dbReference>
<dbReference type="InterPro" id="IPR033132">
    <property type="entry name" value="GH_1_N_CS"/>
</dbReference>
<dbReference type="GO" id="GO:0016052">
    <property type="term" value="P:carbohydrate catabolic process"/>
    <property type="evidence" value="ECO:0007669"/>
    <property type="project" value="TreeGrafter"/>
</dbReference>
<evidence type="ECO:0000313" key="8">
    <source>
        <dbReference type="Proteomes" id="UP000294309"/>
    </source>
</evidence>
<reference evidence="7 8" key="1">
    <citation type="submission" date="2019-03" db="EMBL/GenBank/DDBJ databases">
        <title>Complete genome sequence of Spiroplasma gladiatoris TG-1 (DSM 22552).</title>
        <authorList>
            <person name="Lin Y.-C."/>
            <person name="Chou L."/>
            <person name="Kuo C.-H."/>
        </authorList>
    </citation>
    <scope>NUCLEOTIDE SEQUENCE [LARGE SCALE GENOMIC DNA]</scope>
    <source>
        <strain evidence="7 8">TG-1</strain>
    </source>
</reference>
<dbReference type="KEGG" id="sgq:SGLAD_v1c06320"/>
<evidence type="ECO:0000313" key="7">
    <source>
        <dbReference type="EMBL" id="QBQ07831.1"/>
    </source>
</evidence>
<dbReference type="PROSITE" id="PS00572">
    <property type="entry name" value="GLYCOSYL_HYDROL_F1_1"/>
    <property type="match status" value="1"/>
</dbReference>
<dbReference type="FunFam" id="3.20.20.80:FF:000004">
    <property type="entry name" value="Beta-glucosidase 6-phospho-beta-glucosidase"/>
    <property type="match status" value="1"/>
</dbReference>
<comment type="similarity">
    <text evidence="1 5">Belongs to the glycosyl hydrolase 1 family.</text>
</comment>
<proteinExistence type="inferred from homology"/>
<evidence type="ECO:0000256" key="3">
    <source>
        <dbReference type="ARBA" id="ARBA00023295"/>
    </source>
</evidence>
<organism evidence="7 8">
    <name type="scientific">Spiroplasma gladiatoris</name>
    <dbReference type="NCBI Taxonomy" id="2143"/>
    <lineage>
        <taxon>Bacteria</taxon>
        <taxon>Bacillati</taxon>
        <taxon>Mycoplasmatota</taxon>
        <taxon>Mollicutes</taxon>
        <taxon>Entomoplasmatales</taxon>
        <taxon>Spiroplasmataceae</taxon>
        <taxon>Spiroplasma</taxon>
    </lineage>
</organism>
<evidence type="ECO:0000256" key="2">
    <source>
        <dbReference type="ARBA" id="ARBA00022801"/>
    </source>
</evidence>
<dbReference type="Gene3D" id="3.20.20.80">
    <property type="entry name" value="Glycosidases"/>
    <property type="match status" value="1"/>
</dbReference>
<protein>
    <submittedName>
        <fullName evidence="7">6-phospho-beta-glucosidase</fullName>
    </submittedName>
</protein>
<dbReference type="PANTHER" id="PTHR10353:SF136">
    <property type="entry name" value="ARYL-PHOSPHO-BETA-D-GLUCOSIDASE BGLC"/>
    <property type="match status" value="1"/>
</dbReference>
<evidence type="ECO:0000256" key="5">
    <source>
        <dbReference type="RuleBase" id="RU003690"/>
    </source>
</evidence>
<gene>
    <name evidence="7" type="ORF">SGLAD_v1c06320</name>
</gene>
<dbReference type="InterPro" id="IPR017853">
    <property type="entry name" value="GH"/>
</dbReference>
<keyword evidence="8" id="KW-1185">Reference proteome</keyword>
<evidence type="ECO:0000256" key="6">
    <source>
        <dbReference type="RuleBase" id="RU004468"/>
    </source>
</evidence>
<keyword evidence="3 6" id="KW-0326">Glycosidase</keyword>
<dbReference type="GO" id="GO:0005829">
    <property type="term" value="C:cytosol"/>
    <property type="evidence" value="ECO:0007669"/>
    <property type="project" value="TreeGrafter"/>
</dbReference>
<dbReference type="PRINTS" id="PR00131">
    <property type="entry name" value="GLHYDRLASE1"/>
</dbReference>
<sequence>MPKKINDNFLWGASTSAYQFEGGYNADRKGLSVQDVRNNYPEGTTNFEVASDHYNKWKEDVKMMSELGLKSYRFSISWTRILPNGRGDINKKGLEFYNNLINELIKYNITPIVTIYHFDLPDKLDKDGGWHNKNIIEDFLNYSKILFENFGDRVNHWLTINEQNIMILFGEIVGIKIPETENKIKYLYQINHNMMVAQAKVINLCHKTLSNSKIGPAPNIACVYPGTSKPIDNLAAFNMKVMRNWFYLDTCVFGRYNKLVLNYLRENNSMFEYTIEEMNEINSAKPDFIAFNYYTSSTAIFPFSDKLFDEMPSQQKIKSVKGMYQQVKNDNLNKTDFGWEIDAIGFRNTLRELYDRYNLPLLITENGIGGYDKIDNNYQIHDQYRIKYYKEHIKQMKIAILQDNIDIIGYNPWSAFDLVSTHEGVKKRYGFIYVDREDFDLKECKRYKKDSFYWYKNLIENNANEL</sequence>
<dbReference type="Pfam" id="PF00232">
    <property type="entry name" value="Glyco_hydro_1"/>
    <property type="match status" value="1"/>
</dbReference>
<evidence type="ECO:0000256" key="4">
    <source>
        <dbReference type="PROSITE-ProRule" id="PRU10055"/>
    </source>
</evidence>
<dbReference type="InterPro" id="IPR018120">
    <property type="entry name" value="Glyco_hydro_1_AS"/>
</dbReference>
<dbReference type="AlphaFoldDB" id="A0A4P7AI40"/>
<keyword evidence="2 6" id="KW-0378">Hydrolase</keyword>
<name>A0A4P7AI40_9MOLU</name>